<dbReference type="Proteomes" id="UP001152795">
    <property type="component" value="Unassembled WGS sequence"/>
</dbReference>
<dbReference type="AlphaFoldDB" id="A0A6S7GP47"/>
<proteinExistence type="inferred from homology"/>
<comment type="caution">
    <text evidence="3">The sequence shown here is derived from an EMBL/GenBank/DDBJ whole genome shotgun (WGS) entry which is preliminary data.</text>
</comment>
<dbReference type="OrthoDB" id="205623at2759"/>
<dbReference type="PANTHER" id="PTHR11783">
    <property type="entry name" value="SULFOTRANSFERASE SULT"/>
    <property type="match status" value="1"/>
</dbReference>
<keyword evidence="2" id="KW-0808">Transferase</keyword>
<dbReference type="InterPro" id="IPR000863">
    <property type="entry name" value="Sulfotransferase_dom"/>
</dbReference>
<dbReference type="Pfam" id="PF00685">
    <property type="entry name" value="Sulfotransfer_1"/>
    <property type="match status" value="1"/>
</dbReference>
<dbReference type="EMBL" id="CACRXK020001825">
    <property type="protein sequence ID" value="CAB3991316.1"/>
    <property type="molecule type" value="Genomic_DNA"/>
</dbReference>
<dbReference type="GO" id="GO:0008146">
    <property type="term" value="F:sulfotransferase activity"/>
    <property type="evidence" value="ECO:0007669"/>
    <property type="project" value="InterPro"/>
</dbReference>
<evidence type="ECO:0000313" key="4">
    <source>
        <dbReference type="Proteomes" id="UP001152795"/>
    </source>
</evidence>
<dbReference type="InterPro" id="IPR027417">
    <property type="entry name" value="P-loop_NTPase"/>
</dbReference>
<evidence type="ECO:0000313" key="3">
    <source>
        <dbReference type="EMBL" id="CAB3991316.1"/>
    </source>
</evidence>
<dbReference type="Gene3D" id="3.40.50.300">
    <property type="entry name" value="P-loop containing nucleotide triphosphate hydrolases"/>
    <property type="match status" value="1"/>
</dbReference>
<dbReference type="SUPFAM" id="SSF52540">
    <property type="entry name" value="P-loop containing nucleoside triphosphate hydrolases"/>
    <property type="match status" value="1"/>
</dbReference>
<name>A0A6S7GP47_PARCT</name>
<protein>
    <submittedName>
        <fullName evidence="3">Sulfotransferase domain-containing</fullName>
    </submittedName>
</protein>
<organism evidence="3 4">
    <name type="scientific">Paramuricea clavata</name>
    <name type="common">Red gorgonian</name>
    <name type="synonym">Violescent sea-whip</name>
    <dbReference type="NCBI Taxonomy" id="317549"/>
    <lineage>
        <taxon>Eukaryota</taxon>
        <taxon>Metazoa</taxon>
        <taxon>Cnidaria</taxon>
        <taxon>Anthozoa</taxon>
        <taxon>Octocorallia</taxon>
        <taxon>Malacalcyonacea</taxon>
        <taxon>Plexauridae</taxon>
        <taxon>Paramuricea</taxon>
    </lineage>
</organism>
<sequence length="308" mass="36106">MSSHVSAGMQLFMQRRSVFTTEEGVSRGLSFKPRSDDVFVVTPPKCGTTWMQQILHQLRSGGDMSFDDISDVVPYIEFAYDTEVDLEAEHKYQPRCYKTHAWYPWCPKGASKYIVIYREPCASFYSYFNFLKGWIFQPGEVLLHEFVKDYLLALGLPKKKMERASYFVHLLSWWEHRNDLNVLFLFFEDMKDDLESAVRKVAAFIGIQDDERIREAVKMSSFEYMKENERKFSEVRLARCRNKSCGIPDDVVASKVVTGSATKGRELMDDKTKEIIQAKWLEVVEKQTGFQDYNELRRAFKMEQMNRN</sequence>
<evidence type="ECO:0000256" key="1">
    <source>
        <dbReference type="ARBA" id="ARBA00005771"/>
    </source>
</evidence>
<keyword evidence="4" id="KW-1185">Reference proteome</keyword>
<accession>A0A6S7GP47</accession>
<gene>
    <name evidence="3" type="ORF">PACLA_8A080900</name>
</gene>
<reference evidence="3" key="1">
    <citation type="submission" date="2020-04" db="EMBL/GenBank/DDBJ databases">
        <authorList>
            <person name="Alioto T."/>
            <person name="Alioto T."/>
            <person name="Gomez Garrido J."/>
        </authorList>
    </citation>
    <scope>NUCLEOTIDE SEQUENCE</scope>
    <source>
        <strain evidence="3">A484AB</strain>
    </source>
</reference>
<comment type="similarity">
    <text evidence="1">Belongs to the sulfotransferase 1 family.</text>
</comment>
<evidence type="ECO:0000256" key="2">
    <source>
        <dbReference type="ARBA" id="ARBA00022679"/>
    </source>
</evidence>